<comment type="caution">
    <text evidence="2">The sequence shown here is derived from an EMBL/GenBank/DDBJ whole genome shotgun (WGS) entry which is preliminary data.</text>
</comment>
<feature type="domain" description="PIN" evidence="1">
    <location>
        <begin position="7"/>
        <end position="57"/>
    </location>
</feature>
<dbReference type="InterPro" id="IPR002716">
    <property type="entry name" value="PIN_dom"/>
</dbReference>
<organism evidence="2 3">
    <name type="scientific">Candidatus Argoarchaeum ethanivorans</name>
    <dbReference type="NCBI Taxonomy" id="2608793"/>
    <lineage>
        <taxon>Archaea</taxon>
        <taxon>Methanobacteriati</taxon>
        <taxon>Methanobacteriota</taxon>
        <taxon>Stenosarchaea group</taxon>
        <taxon>Methanomicrobia</taxon>
        <taxon>Methanosarcinales</taxon>
        <taxon>Methanosarcinales incertae sedis</taxon>
        <taxon>GOM Arc I cluster</taxon>
        <taxon>Candidatus Argoarchaeum</taxon>
    </lineage>
</organism>
<evidence type="ECO:0000313" key="2">
    <source>
        <dbReference type="EMBL" id="CAD7766796.1"/>
    </source>
</evidence>
<evidence type="ECO:0000313" key="3">
    <source>
        <dbReference type="Proteomes" id="UP000614580"/>
    </source>
</evidence>
<dbReference type="InterPro" id="IPR029060">
    <property type="entry name" value="PIN-like_dom_sf"/>
</dbReference>
<dbReference type="Pfam" id="PF01850">
    <property type="entry name" value="PIN"/>
    <property type="match status" value="1"/>
</dbReference>
<dbReference type="EMBL" id="CAJHZY010000014">
    <property type="protein sequence ID" value="CAD7766796.1"/>
    <property type="molecule type" value="Genomic_DNA"/>
</dbReference>
<protein>
    <recommendedName>
        <fullName evidence="1">PIN domain-containing protein</fullName>
    </recommendedName>
</protein>
<dbReference type="AlphaFoldDB" id="A0A811ZZH9"/>
<evidence type="ECO:0000259" key="1">
    <source>
        <dbReference type="Pfam" id="PF01850"/>
    </source>
</evidence>
<proteinExistence type="predicted"/>
<dbReference type="SUPFAM" id="SSF88723">
    <property type="entry name" value="PIN domain-like"/>
    <property type="match status" value="1"/>
</dbReference>
<accession>A0A811ZZH9</accession>
<dbReference type="CDD" id="cd09854">
    <property type="entry name" value="PIN_VapC-like"/>
    <property type="match status" value="1"/>
</dbReference>
<name>A0A811ZZH9_9EURY</name>
<sequence length="73" mass="8370">MLSLPIKWIEIKKSVIIKMMDVYEKTTLDPRDAIHISSMKEVGLSVIVSEDDDFNNVVGIERIKASECIEKYL</sequence>
<dbReference type="Gene3D" id="3.40.50.1010">
    <property type="entry name" value="5'-nuclease"/>
    <property type="match status" value="1"/>
</dbReference>
<dbReference type="Proteomes" id="UP000614580">
    <property type="component" value="Unassembled WGS sequence"/>
</dbReference>
<gene>
    <name evidence="2" type="ORF">DNFNHJIP_00196</name>
</gene>
<reference evidence="2" key="1">
    <citation type="submission" date="2020-12" db="EMBL/GenBank/DDBJ databases">
        <authorList>
            <person name="Hahn C.J."/>
            <person name="Laso-Perez R."/>
            <person name="Vulcano F."/>
            <person name="Vaziourakis K.-M."/>
            <person name="Stokke R."/>
            <person name="Steen I.H."/>
            <person name="Teske A."/>
            <person name="Boetius A."/>
            <person name="Liebeke M."/>
            <person name="Amann R."/>
            <person name="Knittel K."/>
        </authorList>
    </citation>
    <scope>NUCLEOTIDE SEQUENCE</scope>
    <source>
        <strain evidence="2">Gfbio:c6db26ca-90af-429b-aeed-0e3e8aed0b5e:GoM-Arc1_AMV-AAA_792_C10</strain>
    </source>
</reference>